<sequence length="254" mass="28055">MTKNKSFNRGQMAALSLADRHALVDVLDHWSLSEIQQVLGVIGRRLATAALIDRLSCNPRVHESTLHDLVVRSLWMFGPEYEKSEICSNATIKTVVRRLFGRTYETRVNGGRRPDIVMVPGGSTYCFAGLELPPPATCPLIVRPAVAVVELKRGGSRLTQRDMNQLEGYAHELAEAGRRCSSGFIHGWVVGDEIAAGLPTDRMLCNAERCYARVRATTFSALSDAARRQLPNGGEAKLLRSDDGDHLARLDWLC</sequence>
<accession>A0ABV8SZ48</accession>
<name>A0ABV8SZ48_9GAMM</name>
<gene>
    <name evidence="1" type="ORF">ACFPN2_24835</name>
</gene>
<evidence type="ECO:0000313" key="1">
    <source>
        <dbReference type="EMBL" id="MFC4312332.1"/>
    </source>
</evidence>
<keyword evidence="2" id="KW-1185">Reference proteome</keyword>
<evidence type="ECO:0000313" key="2">
    <source>
        <dbReference type="Proteomes" id="UP001595904"/>
    </source>
</evidence>
<reference evidence="2" key="1">
    <citation type="journal article" date="2019" name="Int. J. Syst. Evol. Microbiol.">
        <title>The Global Catalogue of Microorganisms (GCM) 10K type strain sequencing project: providing services to taxonomists for standard genome sequencing and annotation.</title>
        <authorList>
            <consortium name="The Broad Institute Genomics Platform"/>
            <consortium name="The Broad Institute Genome Sequencing Center for Infectious Disease"/>
            <person name="Wu L."/>
            <person name="Ma J."/>
        </authorList>
    </citation>
    <scope>NUCLEOTIDE SEQUENCE [LARGE SCALE GENOMIC DNA]</scope>
    <source>
        <strain evidence="2">CGMCC 1.10759</strain>
    </source>
</reference>
<dbReference type="Proteomes" id="UP001595904">
    <property type="component" value="Unassembled WGS sequence"/>
</dbReference>
<organism evidence="1 2">
    <name type="scientific">Steroidobacter flavus</name>
    <dbReference type="NCBI Taxonomy" id="1842136"/>
    <lineage>
        <taxon>Bacteria</taxon>
        <taxon>Pseudomonadati</taxon>
        <taxon>Pseudomonadota</taxon>
        <taxon>Gammaproteobacteria</taxon>
        <taxon>Steroidobacterales</taxon>
        <taxon>Steroidobacteraceae</taxon>
        <taxon>Steroidobacter</taxon>
    </lineage>
</organism>
<proteinExistence type="predicted"/>
<protein>
    <submittedName>
        <fullName evidence="1">Uncharacterized protein</fullName>
    </submittedName>
</protein>
<dbReference type="RefSeq" id="WP_380601629.1">
    <property type="nucleotide sequence ID" value="NZ_JBHSDU010000014.1"/>
</dbReference>
<dbReference type="EMBL" id="JBHSDU010000014">
    <property type="protein sequence ID" value="MFC4312332.1"/>
    <property type="molecule type" value="Genomic_DNA"/>
</dbReference>
<comment type="caution">
    <text evidence="1">The sequence shown here is derived from an EMBL/GenBank/DDBJ whole genome shotgun (WGS) entry which is preliminary data.</text>
</comment>